<protein>
    <submittedName>
        <fullName evidence="1">Uncharacterized protein</fullName>
    </submittedName>
</protein>
<accession>A0ACC2UXN8</accession>
<reference evidence="1" key="1">
    <citation type="submission" date="2023-04" db="EMBL/GenBank/DDBJ databases">
        <title>Draft Genome sequencing of Naganishia species isolated from polar environments using Oxford Nanopore Technology.</title>
        <authorList>
            <person name="Leo P."/>
            <person name="Venkateswaran K."/>
        </authorList>
    </citation>
    <scope>NUCLEOTIDE SEQUENCE</scope>
    <source>
        <strain evidence="1">MNA-CCFEE 5423</strain>
    </source>
</reference>
<evidence type="ECO:0000313" key="2">
    <source>
        <dbReference type="Proteomes" id="UP001227268"/>
    </source>
</evidence>
<name>A0ACC2UXN8_9TREE</name>
<gene>
    <name evidence="1" type="ORF">QFC21_007109</name>
</gene>
<evidence type="ECO:0000313" key="1">
    <source>
        <dbReference type="EMBL" id="KAJ9091714.1"/>
    </source>
</evidence>
<organism evidence="1 2">
    <name type="scientific">Naganishia friedmannii</name>
    <dbReference type="NCBI Taxonomy" id="89922"/>
    <lineage>
        <taxon>Eukaryota</taxon>
        <taxon>Fungi</taxon>
        <taxon>Dikarya</taxon>
        <taxon>Basidiomycota</taxon>
        <taxon>Agaricomycotina</taxon>
        <taxon>Tremellomycetes</taxon>
        <taxon>Filobasidiales</taxon>
        <taxon>Filobasidiaceae</taxon>
        <taxon>Naganishia</taxon>
    </lineage>
</organism>
<keyword evidence="2" id="KW-1185">Reference proteome</keyword>
<proteinExistence type="predicted"/>
<sequence length="813" mass="85617">MISTDRPLSSRPEVAKISIPLAQVPSRLQSSAYLRDTSGEYLRGRGGPSPGSSGARTPGGGGGGMMIVRSIPLPQPIANLPTLKHHYMAPGSRSAPGAGACPGPGSSSGKALGGYGFPLMPRTINSRTSGDVQGGSRGGSAASSPTSGTKMTPAEIRRAERNMRSAQQAREAEEGSDDDDDDDGSSSFEEGGGGSFSESGAETEKTNLARGRLLETTSLVRNRMGSSSRHASNSSSASSGDRVGQTAIRLLGNAGSIALLHSGPGHPRNLSLGHTQQISASSVSEASEDESSMTSPNEVLGFGDYKMATSPTELPTLTASSTDVAPDADDSRQSRLSARQHINQPHISLSALESTGSGSARSVSWNLATPETPRADPSTLFTASATEAPTPTQANVITRSSANLKPIKDAASVTSTLTALNLGPMVPDITISASVEIVESIEDSSTSNSISQETQKSIKSMSVETPVSAPGSAIATLKHVAEVDESAMVNTLLGSSIVMQNVAEPVSNELVRDHSQSPLTMSANTTATRTSRPSFYKQASRSMVDLSSPARNPEEESRPLIPMSAGMDRTSTNASLSGDMSRNIPSGVRTPSGAGHSVGCARPPLTLCIGMMQPFELPLPIAGKAYPGLKQMVQKRQLQVLGPSPVKRRKSMDDMHVKLPDYAPPAKGRAYGGCGCKASLCYSWNHHFDIVLQTLLCQGSWGVYLIVKREHKLPGQAVQYFIDNSLIKQYSLQNAESGLAADYVKKRNVVRLRAEGEQFLLQTENAKDAVDWIEAFQAAINVAPDLDSRQLPKVINLPRRRGGRPGEVAPVVQ</sequence>
<dbReference type="Proteomes" id="UP001227268">
    <property type="component" value="Unassembled WGS sequence"/>
</dbReference>
<comment type="caution">
    <text evidence="1">The sequence shown here is derived from an EMBL/GenBank/DDBJ whole genome shotgun (WGS) entry which is preliminary data.</text>
</comment>
<dbReference type="EMBL" id="JASBWT010000047">
    <property type="protein sequence ID" value="KAJ9091714.1"/>
    <property type="molecule type" value="Genomic_DNA"/>
</dbReference>